<keyword evidence="8" id="KW-1185">Reference proteome</keyword>
<reference evidence="7 8" key="1">
    <citation type="journal article" date="2024" name="Nat. Commun.">
        <title>Phylogenomics reveals the evolutionary origins of lichenization in chlorophyte algae.</title>
        <authorList>
            <person name="Puginier C."/>
            <person name="Libourel C."/>
            <person name="Otte J."/>
            <person name="Skaloud P."/>
            <person name="Haon M."/>
            <person name="Grisel S."/>
            <person name="Petersen M."/>
            <person name="Berrin J.G."/>
            <person name="Delaux P.M."/>
            <person name="Dal Grande F."/>
            <person name="Keller J."/>
        </authorList>
    </citation>
    <scope>NUCLEOTIDE SEQUENCE [LARGE SCALE GENOMIC DNA]</scope>
    <source>
        <strain evidence="7 8">SAG 2043</strain>
    </source>
</reference>
<evidence type="ECO:0000313" key="8">
    <source>
        <dbReference type="Proteomes" id="UP001489004"/>
    </source>
</evidence>
<keyword evidence="3 6" id="KW-1133">Transmembrane helix</keyword>
<evidence type="ECO:0000256" key="4">
    <source>
        <dbReference type="ARBA" id="ARBA00023136"/>
    </source>
</evidence>
<evidence type="ECO:0000256" key="1">
    <source>
        <dbReference type="ARBA" id="ARBA00004141"/>
    </source>
</evidence>
<feature type="region of interest" description="Disordered" evidence="5">
    <location>
        <begin position="46"/>
        <end position="70"/>
    </location>
</feature>
<dbReference type="GO" id="GO:0016020">
    <property type="term" value="C:membrane"/>
    <property type="evidence" value="ECO:0007669"/>
    <property type="project" value="UniProtKB-SubCell"/>
</dbReference>
<evidence type="ECO:0000256" key="3">
    <source>
        <dbReference type="ARBA" id="ARBA00022989"/>
    </source>
</evidence>
<comment type="subcellular location">
    <subcellularLocation>
        <location evidence="1">Membrane</location>
        <topology evidence="1">Multi-pass membrane protein</topology>
    </subcellularLocation>
</comment>
<proteinExistence type="predicted"/>
<feature type="transmembrane region" description="Helical" evidence="6">
    <location>
        <begin position="128"/>
        <end position="146"/>
    </location>
</feature>
<dbReference type="GO" id="GO:0009507">
    <property type="term" value="C:chloroplast"/>
    <property type="evidence" value="ECO:0007669"/>
    <property type="project" value="UniProtKB-SubCell"/>
</dbReference>
<accession>A0AAW1R6W9</accession>
<evidence type="ECO:0000256" key="6">
    <source>
        <dbReference type="SAM" id="Phobius"/>
    </source>
</evidence>
<evidence type="ECO:0008006" key="9">
    <source>
        <dbReference type="Google" id="ProtNLM"/>
    </source>
</evidence>
<dbReference type="SUPFAM" id="SSF103511">
    <property type="entry name" value="Chlorophyll a-b binding protein"/>
    <property type="match status" value="1"/>
</dbReference>
<dbReference type="Gene3D" id="1.10.3460.10">
    <property type="entry name" value="Chlorophyll a/b binding protein domain"/>
    <property type="match status" value="1"/>
</dbReference>
<evidence type="ECO:0000313" key="7">
    <source>
        <dbReference type="EMBL" id="KAK9829414.1"/>
    </source>
</evidence>
<protein>
    <recommendedName>
        <fullName evidence="9">Early light-induced protein</fullName>
    </recommendedName>
</protein>
<name>A0AAW1R6W9_9CHLO</name>
<keyword evidence="2 6" id="KW-0812">Transmembrane</keyword>
<comment type="caution">
    <text evidence="7">The sequence shown here is derived from an EMBL/GenBank/DDBJ whole genome shotgun (WGS) entry which is preliminary data.</text>
</comment>
<evidence type="ECO:0000256" key="5">
    <source>
        <dbReference type="SAM" id="MobiDB-lite"/>
    </source>
</evidence>
<evidence type="ECO:0000256" key="2">
    <source>
        <dbReference type="ARBA" id="ARBA00022692"/>
    </source>
</evidence>
<keyword evidence="4 6" id="KW-0472">Membrane</keyword>
<dbReference type="Proteomes" id="UP001489004">
    <property type="component" value="Unassembled WGS sequence"/>
</dbReference>
<organism evidence="7 8">
    <name type="scientific">[Myrmecia] bisecta</name>
    <dbReference type="NCBI Taxonomy" id="41462"/>
    <lineage>
        <taxon>Eukaryota</taxon>
        <taxon>Viridiplantae</taxon>
        <taxon>Chlorophyta</taxon>
        <taxon>core chlorophytes</taxon>
        <taxon>Trebouxiophyceae</taxon>
        <taxon>Trebouxiales</taxon>
        <taxon>Trebouxiaceae</taxon>
        <taxon>Myrmecia</taxon>
    </lineage>
</organism>
<dbReference type="AlphaFoldDB" id="A0AAW1R6W9"/>
<dbReference type="EMBL" id="JALJOR010000001">
    <property type="protein sequence ID" value="KAK9829414.1"/>
    <property type="molecule type" value="Genomic_DNA"/>
</dbReference>
<sequence>MASAMLTSTTFAPLATRTAVPSRSRFTSARPGVRQPFVLRAVDSNKTQTTERAPGIENVEAGNVSNENAERRADIQGKPTFTEAQAFDGPVPETINGRLAMLGVTAALAAEFFGTHDGIKQQIAAEPVGVLAAFVIISLASYIPVFRGYTRKEPFENGIFTAKAENWNGRLAMVGFAGILITEALSGKTIPEFYGFF</sequence>
<dbReference type="PANTHER" id="PTHR14154">
    <property type="entry name" value="UPF0041 BRAIN PROTEIN 44-RELATED"/>
    <property type="match status" value="1"/>
</dbReference>
<gene>
    <name evidence="7" type="ORF">WJX72_005719</name>
</gene>